<evidence type="ECO:0000313" key="3">
    <source>
        <dbReference type="Proteomes" id="UP000188532"/>
    </source>
</evidence>
<evidence type="ECO:0000313" key="2">
    <source>
        <dbReference type="EMBL" id="OOK74733.1"/>
    </source>
</evidence>
<evidence type="ECO:0000256" key="1">
    <source>
        <dbReference type="SAM" id="MobiDB-lite"/>
    </source>
</evidence>
<dbReference type="EMBL" id="MVBN01000004">
    <property type="protein sequence ID" value="OOK74733.1"/>
    <property type="molecule type" value="Genomic_DNA"/>
</dbReference>
<feature type="compositionally biased region" description="Basic and acidic residues" evidence="1">
    <location>
        <begin position="37"/>
        <end position="51"/>
    </location>
</feature>
<gene>
    <name evidence="2" type="ORF">BZL29_4238</name>
</gene>
<dbReference type="AlphaFoldDB" id="A0A1V3X668"/>
<reference evidence="2 3" key="1">
    <citation type="submission" date="2017-02" db="EMBL/GenBank/DDBJ databases">
        <title>Complete genome sequences of Mycobacterium kansasii strains isolated from rhesus macaques.</title>
        <authorList>
            <person name="Panda A."/>
            <person name="Nagaraj S."/>
            <person name="Zhao X."/>
            <person name="Tettelin H."/>
            <person name="Detolla L.J."/>
        </authorList>
    </citation>
    <scope>NUCLEOTIDE SEQUENCE [LARGE SCALE GENOMIC DNA]</scope>
    <source>
        <strain evidence="2 3">11-3469</strain>
    </source>
</reference>
<organism evidence="2 3">
    <name type="scientific">Mycobacterium kansasii</name>
    <dbReference type="NCBI Taxonomy" id="1768"/>
    <lineage>
        <taxon>Bacteria</taxon>
        <taxon>Bacillati</taxon>
        <taxon>Actinomycetota</taxon>
        <taxon>Actinomycetes</taxon>
        <taxon>Mycobacteriales</taxon>
        <taxon>Mycobacteriaceae</taxon>
        <taxon>Mycobacterium</taxon>
    </lineage>
</organism>
<comment type="caution">
    <text evidence="2">The sequence shown here is derived from an EMBL/GenBank/DDBJ whole genome shotgun (WGS) entry which is preliminary data.</text>
</comment>
<dbReference type="Proteomes" id="UP000188532">
    <property type="component" value="Unassembled WGS sequence"/>
</dbReference>
<protein>
    <submittedName>
        <fullName evidence="2">Uncharacterized protein</fullName>
    </submittedName>
</protein>
<proteinExistence type="predicted"/>
<name>A0A1V3X668_MYCKA</name>
<sequence length="58" mass="6370">MLNAGIGDTAAAKAVSIHSTPEDVTSRCSRLPARETANPRHELPMKPDSRNQYRPTPR</sequence>
<feature type="region of interest" description="Disordered" evidence="1">
    <location>
        <begin position="1"/>
        <end position="58"/>
    </location>
</feature>
<accession>A0A1V3X668</accession>